<comment type="caution">
    <text evidence="5">The sequence shown here is derived from an EMBL/GenBank/DDBJ whole genome shotgun (WGS) entry which is preliminary data.</text>
</comment>
<dbReference type="Gene3D" id="2.40.128.340">
    <property type="match status" value="1"/>
</dbReference>
<name>A0ABS8JDG6_9GAMM</name>
<dbReference type="InterPro" id="IPR013517">
    <property type="entry name" value="FG-GAP"/>
</dbReference>
<evidence type="ECO:0000313" key="5">
    <source>
        <dbReference type="EMBL" id="MCC8361653.1"/>
    </source>
</evidence>
<dbReference type="Gene3D" id="2.120.10.30">
    <property type="entry name" value="TolB, C-terminal domain"/>
    <property type="match status" value="4"/>
</dbReference>
<organism evidence="5 6">
    <name type="scientific">Noviluteimonas lactosilytica</name>
    <dbReference type="NCBI Taxonomy" id="2888523"/>
    <lineage>
        <taxon>Bacteria</taxon>
        <taxon>Pseudomonadati</taxon>
        <taxon>Pseudomonadota</taxon>
        <taxon>Gammaproteobacteria</taxon>
        <taxon>Lysobacterales</taxon>
        <taxon>Lysobacteraceae</taxon>
        <taxon>Noviluteimonas</taxon>
    </lineage>
</organism>
<evidence type="ECO:0000259" key="4">
    <source>
        <dbReference type="Pfam" id="PF25021"/>
    </source>
</evidence>
<dbReference type="Pfam" id="PF13517">
    <property type="entry name" value="FG-GAP_3"/>
    <property type="match status" value="2"/>
</dbReference>
<evidence type="ECO:0000256" key="1">
    <source>
        <dbReference type="ARBA" id="ARBA00022729"/>
    </source>
</evidence>
<keyword evidence="1" id="KW-0732">Signal</keyword>
<feature type="compositionally biased region" description="Basic and acidic residues" evidence="2">
    <location>
        <begin position="1"/>
        <end position="10"/>
    </location>
</feature>
<dbReference type="SUPFAM" id="SSF63829">
    <property type="entry name" value="Calcium-dependent phosphotriesterase"/>
    <property type="match status" value="1"/>
</dbReference>
<dbReference type="Proteomes" id="UP001165293">
    <property type="component" value="Unassembled WGS sequence"/>
</dbReference>
<gene>
    <name evidence="5" type="ORF">LK996_00955</name>
</gene>
<dbReference type="EMBL" id="JAJGAK010000001">
    <property type="protein sequence ID" value="MCC8361653.1"/>
    <property type="molecule type" value="Genomic_DNA"/>
</dbReference>
<protein>
    <submittedName>
        <fullName evidence="5">FG-GAP-like repeat-containing protein</fullName>
    </submittedName>
</protein>
<evidence type="ECO:0000256" key="2">
    <source>
        <dbReference type="SAM" id="MobiDB-lite"/>
    </source>
</evidence>
<dbReference type="PANTHER" id="PTHR46580:SF2">
    <property type="entry name" value="MAM DOMAIN-CONTAINING PROTEIN"/>
    <property type="match status" value="1"/>
</dbReference>
<dbReference type="InterPro" id="IPR013658">
    <property type="entry name" value="SGL"/>
</dbReference>
<dbReference type="SUPFAM" id="SSF69318">
    <property type="entry name" value="Integrin alpha N-terminal domain"/>
    <property type="match status" value="1"/>
</dbReference>
<dbReference type="Pfam" id="PF25021">
    <property type="entry name" value="TEN_NHL"/>
    <property type="match status" value="1"/>
</dbReference>
<sequence length="1012" mass="105289">MAECGREQPARHGSVGSFVEDPAGRSAAVKRKTRTTDRTSGEGTMGNETNRPGVLGRVAATALLVVAAGVVGTTHAQQLTWTQIAGGTWTGDGGAAKSANLVGVGDVAIDKAGNMYVSQSSANRIRKITPQGVISTLVGGSSGFGGDGGPVSKAFINKPAGLKFDAAGNLYFVDSGNRRVRRIAVDGTITTVAGNGIAAHAGDGGQATSASFMSPYDVAIDKNGNLFVSDTDAQRVRKITPQGVISTYAGSGVRGTNAGEGGPATAAQFWGPYGIDVDATGVLYITDAGNRAIRKVTTDGIISTFMPGVTTYEIHVDAAGSVYFNYDCALIKQSGSTQVVYGGVDDNCRTRSAEGANGIGTARFGYIEGITTDSAGNVYFGDWTFARVVKIAAADGKAYTHAGAVQIAGQGATALGANLADIEHLSVGDDGSIAFHERAPTYRIRRIAGGKISAVAGSGLEPWDGCDDFYYDCSSAFAWDMIPYATAAASGGLVYVSNVLASGVQRAALDGKITQFAGGLGGSPMVENGLANNTSLSVRGMALDSVGNMYLAAASTGVDKVYRVDTAGKITTYAGNGTRAQTGDGGLAKNAALFSPRLVATDGADNVYVYELPSTIRRISRGGVITKIGGVANADTNAPTFYSGEGGPALSAKLGNVTSLAAHALGVYFTSEGKVRRIRPDGKIETLTSLPYYAKGVAIKTSVLYVATSNGRIYRAKLPRVVPTDFNGDHRSDLFWRGNTGVNRIWLSAESTTVMAAATIATENKLVAQGDFDGDGKADLVWRNTINGNNIVWRAGNANTIMVLATQADQNWTIVGAGDFNGDGKSDLLWRNKLTGANEIWLTGNSATKKAASSITDLKWVLAGIGDFDGDGKSDVLWRHTQTGGNLMWSAASSGASTYLPSLSKLTWKVAAVGDFNGDGVADIVWRDSATGANQIWKSANAYTQMYLTTVPNPSSFIAAAGDYDNDGIDDLVWRNSATGANTLWKNAVASNQRAMAVWGLSWKIQPVEAQP</sequence>
<dbReference type="RefSeq" id="WP_343225840.1">
    <property type="nucleotide sequence ID" value="NZ_JAJGAK010000001.1"/>
</dbReference>
<dbReference type="PANTHER" id="PTHR46580">
    <property type="entry name" value="SENSOR KINASE-RELATED"/>
    <property type="match status" value="1"/>
</dbReference>
<dbReference type="InterPro" id="IPR011042">
    <property type="entry name" value="6-blade_b-propeller_TolB-like"/>
</dbReference>
<dbReference type="SUPFAM" id="SSF101898">
    <property type="entry name" value="NHL repeat"/>
    <property type="match status" value="1"/>
</dbReference>
<accession>A0ABS8JDG6</accession>
<proteinExistence type="predicted"/>
<keyword evidence="6" id="KW-1185">Reference proteome</keyword>
<evidence type="ECO:0000313" key="6">
    <source>
        <dbReference type="Proteomes" id="UP001165293"/>
    </source>
</evidence>
<dbReference type="Pfam" id="PF08450">
    <property type="entry name" value="SGL"/>
    <property type="match status" value="1"/>
</dbReference>
<feature type="domain" description="SMP-30/Gluconolactonase/LRE-like region" evidence="3">
    <location>
        <begin position="35"/>
        <end position="245"/>
    </location>
</feature>
<evidence type="ECO:0000259" key="3">
    <source>
        <dbReference type="Pfam" id="PF08450"/>
    </source>
</evidence>
<dbReference type="Gene3D" id="2.130.10.130">
    <property type="entry name" value="Integrin alpha, N-terminal"/>
    <property type="match status" value="1"/>
</dbReference>
<feature type="region of interest" description="Disordered" evidence="2">
    <location>
        <begin position="1"/>
        <end position="52"/>
    </location>
</feature>
<dbReference type="InterPro" id="IPR028994">
    <property type="entry name" value="Integrin_alpha_N"/>
</dbReference>
<feature type="domain" description="Teneurin NHL" evidence="4">
    <location>
        <begin position="257"/>
        <end position="306"/>
    </location>
</feature>
<dbReference type="InterPro" id="IPR056822">
    <property type="entry name" value="TEN_NHL"/>
</dbReference>
<reference evidence="5" key="1">
    <citation type="submission" date="2021-10" db="EMBL/GenBank/DDBJ databases">
        <authorList>
            <person name="Lyu M."/>
            <person name="Wang X."/>
            <person name="Meng X."/>
            <person name="Xu K."/>
        </authorList>
    </citation>
    <scope>NUCLEOTIDE SEQUENCE</scope>
    <source>
        <strain evidence="5">A6</strain>
    </source>
</reference>